<proteinExistence type="inferred from homology"/>
<dbReference type="EMBL" id="QRMS01000004">
    <property type="protein sequence ID" value="RHJ85764.1"/>
    <property type="molecule type" value="Genomic_DNA"/>
</dbReference>
<dbReference type="InterPro" id="IPR036388">
    <property type="entry name" value="WH-like_DNA-bd_sf"/>
</dbReference>
<dbReference type="InterPro" id="IPR015422">
    <property type="entry name" value="PyrdxlP-dep_Trfase_small"/>
</dbReference>
<dbReference type="STRING" id="1776384.GCA_900086585_02167"/>
<keyword evidence="5" id="KW-0804">Transcription</keyword>
<keyword evidence="2" id="KW-0663">Pyridoxal phosphate</keyword>
<evidence type="ECO:0000259" key="6">
    <source>
        <dbReference type="PROSITE" id="PS50949"/>
    </source>
</evidence>
<dbReference type="SUPFAM" id="SSF53383">
    <property type="entry name" value="PLP-dependent transferases"/>
    <property type="match status" value="1"/>
</dbReference>
<dbReference type="CDD" id="cd00609">
    <property type="entry name" value="AAT_like"/>
    <property type="match status" value="1"/>
</dbReference>
<dbReference type="Pfam" id="PF00155">
    <property type="entry name" value="Aminotran_1_2"/>
    <property type="match status" value="1"/>
</dbReference>
<dbReference type="SMART" id="SM00345">
    <property type="entry name" value="HTH_GNTR"/>
    <property type="match status" value="1"/>
</dbReference>
<organism evidence="7 8">
    <name type="scientific">Emergencia timonensis</name>
    <dbReference type="NCBI Taxonomy" id="1776384"/>
    <lineage>
        <taxon>Bacteria</taxon>
        <taxon>Bacillati</taxon>
        <taxon>Bacillota</taxon>
        <taxon>Clostridia</taxon>
        <taxon>Peptostreptococcales</taxon>
        <taxon>Anaerovoracaceae</taxon>
        <taxon>Emergencia</taxon>
    </lineage>
</organism>
<dbReference type="SUPFAM" id="SSF46785">
    <property type="entry name" value="Winged helix' DNA-binding domain"/>
    <property type="match status" value="1"/>
</dbReference>
<dbReference type="InterPro" id="IPR015424">
    <property type="entry name" value="PyrdxlP-dep_Trfase"/>
</dbReference>
<sequence>MDLKIDRSSCVPVYQQITRKIEEQILSGELSNGFKLPAERRLADEIGVHRNTVIKAYDMLITDGLVVVSREKPKGYFVKAAQEAQKFGKRFFPLEKAFRYEFRKAEKTFNDVYWKSEKRETISFGGMIMNRQLNPVEDMKSVVEKIFDCSEKGSMAGFYNETELLRRNICRLLTEQNIYVTPKNVQILAESNQIISYLMMLYLREGDCIVAETPMVPDNFSIFYNRGIHVIGIPMEEDGMRMDMLEEAIRKYKPKFIYSLPNYHNPTGVTMSLKKRQTLLKLANDYNVPVIEEDYQWDFAYEKRLPSLYTLDTNKLVIYIYSFTLIFPYMMKIGYAVGPADLIDMLGYALSVDETAVSGIGQYFLNEYINLGHYENHVKIVQKEYKGKLELLCSELDKITGKGISYQKPKGGLLLWCTLTDDINERALCKKAAEKGVLVVPGWVFYENNRKKSGHIRLCFSNVTDDQIRRGVLLLGEALDECRRQEGKESGEENRE</sequence>
<dbReference type="RefSeq" id="WP_118335980.1">
    <property type="nucleotide sequence ID" value="NZ_AP025567.1"/>
</dbReference>
<dbReference type="PROSITE" id="PS50949">
    <property type="entry name" value="HTH_GNTR"/>
    <property type="match status" value="1"/>
</dbReference>
<dbReference type="Gene3D" id="1.10.10.10">
    <property type="entry name" value="Winged helix-like DNA-binding domain superfamily/Winged helix DNA-binding domain"/>
    <property type="match status" value="1"/>
</dbReference>
<keyword evidence="4" id="KW-0238">DNA-binding</keyword>
<evidence type="ECO:0000313" key="8">
    <source>
        <dbReference type="Proteomes" id="UP000284841"/>
    </source>
</evidence>
<evidence type="ECO:0000256" key="4">
    <source>
        <dbReference type="ARBA" id="ARBA00023125"/>
    </source>
</evidence>
<comment type="caution">
    <text evidence="7">The sequence shown here is derived from an EMBL/GenBank/DDBJ whole genome shotgun (WGS) entry which is preliminary data.</text>
</comment>
<dbReference type="AlphaFoldDB" id="A0A415DY22"/>
<keyword evidence="8" id="KW-1185">Reference proteome</keyword>
<dbReference type="GO" id="GO:0008483">
    <property type="term" value="F:transaminase activity"/>
    <property type="evidence" value="ECO:0007669"/>
    <property type="project" value="UniProtKB-KW"/>
</dbReference>
<dbReference type="InterPro" id="IPR036390">
    <property type="entry name" value="WH_DNA-bd_sf"/>
</dbReference>
<dbReference type="GO" id="GO:0030170">
    <property type="term" value="F:pyridoxal phosphate binding"/>
    <property type="evidence" value="ECO:0007669"/>
    <property type="project" value="InterPro"/>
</dbReference>
<dbReference type="Pfam" id="PF00392">
    <property type="entry name" value="GntR"/>
    <property type="match status" value="1"/>
</dbReference>
<dbReference type="PANTHER" id="PTHR46577">
    <property type="entry name" value="HTH-TYPE TRANSCRIPTIONAL REGULATORY PROTEIN GABR"/>
    <property type="match status" value="1"/>
</dbReference>
<feature type="domain" description="HTH gntR-type" evidence="6">
    <location>
        <begin position="11"/>
        <end position="81"/>
    </location>
</feature>
<dbReference type="Gene3D" id="3.90.1150.10">
    <property type="entry name" value="Aspartate Aminotransferase, domain 1"/>
    <property type="match status" value="1"/>
</dbReference>
<evidence type="ECO:0000256" key="5">
    <source>
        <dbReference type="ARBA" id="ARBA00023163"/>
    </source>
</evidence>
<dbReference type="GO" id="GO:0003677">
    <property type="term" value="F:DNA binding"/>
    <property type="evidence" value="ECO:0007669"/>
    <property type="project" value="UniProtKB-KW"/>
</dbReference>
<dbReference type="InterPro" id="IPR051446">
    <property type="entry name" value="HTH_trans_reg/aminotransferase"/>
</dbReference>
<dbReference type="CDD" id="cd07377">
    <property type="entry name" value="WHTH_GntR"/>
    <property type="match status" value="1"/>
</dbReference>
<reference evidence="7 8" key="1">
    <citation type="submission" date="2018-08" db="EMBL/GenBank/DDBJ databases">
        <title>A genome reference for cultivated species of the human gut microbiota.</title>
        <authorList>
            <person name="Zou Y."/>
            <person name="Xue W."/>
            <person name="Luo G."/>
        </authorList>
    </citation>
    <scope>NUCLEOTIDE SEQUENCE [LARGE SCALE GENOMIC DNA]</scope>
    <source>
        <strain evidence="7 8">AM07-24</strain>
    </source>
</reference>
<dbReference type="PRINTS" id="PR00035">
    <property type="entry name" value="HTHGNTR"/>
</dbReference>
<dbReference type="InterPro" id="IPR015421">
    <property type="entry name" value="PyrdxlP-dep_Trfase_major"/>
</dbReference>
<keyword evidence="7" id="KW-0808">Transferase</keyword>
<keyword evidence="7" id="KW-0032">Aminotransferase</keyword>
<dbReference type="Proteomes" id="UP000284841">
    <property type="component" value="Unassembled WGS sequence"/>
</dbReference>
<name>A0A415DY22_9FIRM</name>
<dbReference type="GO" id="GO:0003700">
    <property type="term" value="F:DNA-binding transcription factor activity"/>
    <property type="evidence" value="ECO:0007669"/>
    <property type="project" value="InterPro"/>
</dbReference>
<evidence type="ECO:0000256" key="3">
    <source>
        <dbReference type="ARBA" id="ARBA00023015"/>
    </source>
</evidence>
<dbReference type="Gene3D" id="3.40.640.10">
    <property type="entry name" value="Type I PLP-dependent aspartate aminotransferase-like (Major domain)"/>
    <property type="match status" value="1"/>
</dbReference>
<dbReference type="OrthoDB" id="9802328at2"/>
<evidence type="ECO:0000256" key="2">
    <source>
        <dbReference type="ARBA" id="ARBA00022898"/>
    </source>
</evidence>
<dbReference type="InterPro" id="IPR004839">
    <property type="entry name" value="Aminotransferase_I/II_large"/>
</dbReference>
<comment type="similarity">
    <text evidence="1">In the C-terminal section; belongs to the class-I pyridoxal-phosphate-dependent aminotransferase family.</text>
</comment>
<gene>
    <name evidence="7" type="ORF">DW099_13015</name>
</gene>
<dbReference type="PANTHER" id="PTHR46577:SF1">
    <property type="entry name" value="HTH-TYPE TRANSCRIPTIONAL REGULATORY PROTEIN GABR"/>
    <property type="match status" value="1"/>
</dbReference>
<dbReference type="InterPro" id="IPR000524">
    <property type="entry name" value="Tscrpt_reg_HTH_GntR"/>
</dbReference>
<keyword evidence="3" id="KW-0805">Transcription regulation</keyword>
<protein>
    <submittedName>
        <fullName evidence="7">PLP-dependent aminotransferase family protein</fullName>
    </submittedName>
</protein>
<evidence type="ECO:0000256" key="1">
    <source>
        <dbReference type="ARBA" id="ARBA00005384"/>
    </source>
</evidence>
<accession>A0A415DY22</accession>
<evidence type="ECO:0000313" key="7">
    <source>
        <dbReference type="EMBL" id="RHJ85764.1"/>
    </source>
</evidence>